<dbReference type="Pfam" id="PF17774">
    <property type="entry name" value="YlmH_RBD"/>
    <property type="match status" value="1"/>
</dbReference>
<dbReference type="Gene3D" id="3.30.70.330">
    <property type="match status" value="1"/>
</dbReference>
<dbReference type="Proteomes" id="UP001079657">
    <property type="component" value="Unassembled WGS sequence"/>
</dbReference>
<keyword evidence="4" id="KW-1185">Reference proteome</keyword>
<dbReference type="EMBL" id="JAPQES010000002">
    <property type="protein sequence ID" value="MCY6370346.1"/>
    <property type="molecule type" value="Genomic_DNA"/>
</dbReference>
<keyword evidence="1" id="KW-0694">RNA-binding</keyword>
<evidence type="ECO:0000256" key="1">
    <source>
        <dbReference type="PROSITE-ProRule" id="PRU00182"/>
    </source>
</evidence>
<dbReference type="InterPro" id="IPR040591">
    <property type="entry name" value="RqcP2_RBD"/>
</dbReference>
<dbReference type="PROSITE" id="PS50889">
    <property type="entry name" value="S4"/>
    <property type="match status" value="1"/>
</dbReference>
<dbReference type="SUPFAM" id="SSF55174">
    <property type="entry name" value="Alpha-L RNA-binding motif"/>
    <property type="match status" value="1"/>
</dbReference>
<sequence length="260" mass="29799">MNKKEFLANIDFEDKVALSNIYDKIALSIKINKSLYLNEFYPPSIWNALKNISDLLECNIGSFGVFEESERRIIAILPLYEDEDFHKYPVELIKINNKSSFSKLGHSDFLGALMSLGIKREKFGDLIVEDQSCYIPVFNEVCYYVKENLSKIGRAPCSIEILDRSSCVIPQYKFEEKNIIVTSMRSDCVISALCNISRSASVDMINKGKVLTDYQRINNKNQCIREGTIIAVRGYGKFKILEVIGKTQKQRSKVKIKKYI</sequence>
<dbReference type="InterPro" id="IPR012677">
    <property type="entry name" value="Nucleotide-bd_a/b_plait_sf"/>
</dbReference>
<gene>
    <name evidence="3" type="ORF">OXH55_06835</name>
</gene>
<organism evidence="3 4">
    <name type="scientific">Clostridium ganghwense</name>
    <dbReference type="NCBI Taxonomy" id="312089"/>
    <lineage>
        <taxon>Bacteria</taxon>
        <taxon>Bacillati</taxon>
        <taxon>Bacillota</taxon>
        <taxon>Clostridia</taxon>
        <taxon>Eubacteriales</taxon>
        <taxon>Clostridiaceae</taxon>
        <taxon>Clostridium</taxon>
    </lineage>
</organism>
<proteinExistence type="predicted"/>
<comment type="caution">
    <text evidence="3">The sequence shown here is derived from an EMBL/GenBank/DDBJ whole genome shotgun (WGS) entry which is preliminary data.</text>
</comment>
<evidence type="ECO:0000313" key="3">
    <source>
        <dbReference type="EMBL" id="MCY6370346.1"/>
    </source>
</evidence>
<feature type="domain" description="Ribosome-associated protein quality control protein P2 RNA-binding" evidence="2">
    <location>
        <begin position="87"/>
        <end position="161"/>
    </location>
</feature>
<reference evidence="3" key="1">
    <citation type="submission" date="2022-12" db="EMBL/GenBank/DDBJ databases">
        <authorList>
            <person name="Wang J."/>
        </authorList>
    </citation>
    <scope>NUCLEOTIDE SEQUENCE</scope>
    <source>
        <strain evidence="3">HY-42-06</strain>
    </source>
</reference>
<protein>
    <submittedName>
        <fullName evidence="3">YlmH/Sll1252 family protein</fullName>
    </submittedName>
</protein>
<evidence type="ECO:0000259" key="2">
    <source>
        <dbReference type="Pfam" id="PF17774"/>
    </source>
</evidence>
<name>A0ABT4CQ21_9CLOT</name>
<dbReference type="RefSeq" id="WP_268049091.1">
    <property type="nucleotide sequence ID" value="NZ_JAPQES010000002.1"/>
</dbReference>
<evidence type="ECO:0000313" key="4">
    <source>
        <dbReference type="Proteomes" id="UP001079657"/>
    </source>
</evidence>
<accession>A0ABT4CQ21</accession>